<proteinExistence type="predicted"/>
<comment type="caution">
    <text evidence="3">The sequence shown here is derived from an EMBL/GenBank/DDBJ whole genome shotgun (WGS) entry which is preliminary data.</text>
</comment>
<gene>
    <name evidence="3" type="ORF">BDA99DRAFT_582190</name>
</gene>
<evidence type="ECO:0000256" key="2">
    <source>
        <dbReference type="SAM" id="SignalP"/>
    </source>
</evidence>
<feature type="compositionally biased region" description="Acidic residues" evidence="1">
    <location>
        <begin position="281"/>
        <end position="313"/>
    </location>
</feature>
<protein>
    <submittedName>
        <fullName evidence="3">Uncharacterized protein</fullName>
    </submittedName>
</protein>
<feature type="region of interest" description="Disordered" evidence="1">
    <location>
        <begin position="194"/>
        <end position="313"/>
    </location>
</feature>
<sequence length="313" mass="32691">MRLFHLATTTLLTFSFVLGAPGVVRPEQEAPARHYQNVLGMNYFYDMTDPGSRYDKRQDPSNTTHVADNLADGGPGPAAEDAVSNNGSVDPVDGGIVPEGGGAVSEGDGVAPDDVIVDDNGGIIVGGGTLNGAGMGGLSTDDSTLGSLEVDSAGDSPAGLINTADGLLFVKHDPEYLDSTAQEGNGTVDKIPVDVEGDNEETNNEPAAGVEGGKDKTDVVPVVVEDDENKNDGVPVAVNEDSVETPPVDNKDELDYFNNEVGFDTDEEVVEDNGDEVKDPDTEEAEAETEPDGDIVSDGSSDDYTDNYEEDAY</sequence>
<dbReference type="EMBL" id="JAIXMP010000016">
    <property type="protein sequence ID" value="KAI9260558.1"/>
    <property type="molecule type" value="Genomic_DNA"/>
</dbReference>
<reference evidence="3" key="1">
    <citation type="journal article" date="2022" name="IScience">
        <title>Evolution of zygomycete secretomes and the origins of terrestrial fungal ecologies.</title>
        <authorList>
            <person name="Chang Y."/>
            <person name="Wang Y."/>
            <person name="Mondo S."/>
            <person name="Ahrendt S."/>
            <person name="Andreopoulos W."/>
            <person name="Barry K."/>
            <person name="Beard J."/>
            <person name="Benny G.L."/>
            <person name="Blankenship S."/>
            <person name="Bonito G."/>
            <person name="Cuomo C."/>
            <person name="Desiro A."/>
            <person name="Gervers K.A."/>
            <person name="Hundley H."/>
            <person name="Kuo A."/>
            <person name="LaButti K."/>
            <person name="Lang B.F."/>
            <person name="Lipzen A."/>
            <person name="O'Donnell K."/>
            <person name="Pangilinan J."/>
            <person name="Reynolds N."/>
            <person name="Sandor L."/>
            <person name="Smith M.E."/>
            <person name="Tsang A."/>
            <person name="Grigoriev I.V."/>
            <person name="Stajich J.E."/>
            <person name="Spatafora J.W."/>
        </authorList>
    </citation>
    <scope>NUCLEOTIDE SEQUENCE</scope>
    <source>
        <strain evidence="3">RSA 2281</strain>
    </source>
</reference>
<organism evidence="3 4">
    <name type="scientific">Phascolomyces articulosus</name>
    <dbReference type="NCBI Taxonomy" id="60185"/>
    <lineage>
        <taxon>Eukaryota</taxon>
        <taxon>Fungi</taxon>
        <taxon>Fungi incertae sedis</taxon>
        <taxon>Mucoromycota</taxon>
        <taxon>Mucoromycotina</taxon>
        <taxon>Mucoromycetes</taxon>
        <taxon>Mucorales</taxon>
        <taxon>Lichtheimiaceae</taxon>
        <taxon>Phascolomyces</taxon>
    </lineage>
</organism>
<feature type="chain" id="PRO_5042244393" evidence="2">
    <location>
        <begin position="20"/>
        <end position="313"/>
    </location>
</feature>
<evidence type="ECO:0000256" key="1">
    <source>
        <dbReference type="SAM" id="MobiDB-lite"/>
    </source>
</evidence>
<feature type="signal peptide" evidence="2">
    <location>
        <begin position="1"/>
        <end position="19"/>
    </location>
</feature>
<accession>A0AAD5PDC5</accession>
<dbReference type="AlphaFoldDB" id="A0AAD5PDC5"/>
<keyword evidence="4" id="KW-1185">Reference proteome</keyword>
<evidence type="ECO:0000313" key="4">
    <source>
        <dbReference type="Proteomes" id="UP001209540"/>
    </source>
</evidence>
<keyword evidence="2" id="KW-0732">Signal</keyword>
<feature type="region of interest" description="Disordered" evidence="1">
    <location>
        <begin position="50"/>
        <end position="88"/>
    </location>
</feature>
<feature type="compositionally biased region" description="Acidic residues" evidence="1">
    <location>
        <begin position="263"/>
        <end position="274"/>
    </location>
</feature>
<evidence type="ECO:0000313" key="3">
    <source>
        <dbReference type="EMBL" id="KAI9260558.1"/>
    </source>
</evidence>
<name>A0AAD5PDC5_9FUNG</name>
<reference evidence="3" key="2">
    <citation type="submission" date="2023-02" db="EMBL/GenBank/DDBJ databases">
        <authorList>
            <consortium name="DOE Joint Genome Institute"/>
            <person name="Mondo S.J."/>
            <person name="Chang Y."/>
            <person name="Wang Y."/>
            <person name="Ahrendt S."/>
            <person name="Andreopoulos W."/>
            <person name="Barry K."/>
            <person name="Beard J."/>
            <person name="Benny G.L."/>
            <person name="Blankenship S."/>
            <person name="Bonito G."/>
            <person name="Cuomo C."/>
            <person name="Desiro A."/>
            <person name="Gervers K.A."/>
            <person name="Hundley H."/>
            <person name="Kuo A."/>
            <person name="LaButti K."/>
            <person name="Lang B.F."/>
            <person name="Lipzen A."/>
            <person name="O'Donnell K."/>
            <person name="Pangilinan J."/>
            <person name="Reynolds N."/>
            <person name="Sandor L."/>
            <person name="Smith M.W."/>
            <person name="Tsang A."/>
            <person name="Grigoriev I.V."/>
            <person name="Stajich J.E."/>
            <person name="Spatafora J.W."/>
        </authorList>
    </citation>
    <scope>NUCLEOTIDE SEQUENCE</scope>
    <source>
        <strain evidence="3">RSA 2281</strain>
    </source>
</reference>
<dbReference type="Proteomes" id="UP001209540">
    <property type="component" value="Unassembled WGS sequence"/>
</dbReference>